<dbReference type="InterPro" id="IPR015510">
    <property type="entry name" value="PGRP"/>
</dbReference>
<keyword evidence="5" id="KW-1015">Disulfide bond</keyword>
<protein>
    <recommendedName>
        <fullName evidence="6">Peptidoglycan-recognition protein</fullName>
    </recommendedName>
</protein>
<dbReference type="Gene3D" id="3.40.80.10">
    <property type="entry name" value="Peptidoglycan recognition protein-like"/>
    <property type="match status" value="1"/>
</dbReference>
<proteinExistence type="inferred from homology"/>
<dbReference type="GO" id="GO:0009253">
    <property type="term" value="P:peptidoglycan catabolic process"/>
    <property type="evidence" value="ECO:0007669"/>
    <property type="project" value="InterPro"/>
</dbReference>
<evidence type="ECO:0000313" key="12">
    <source>
        <dbReference type="Proteomes" id="UP000002358"/>
    </source>
</evidence>
<gene>
    <name evidence="11" type="primary">100121609</name>
</gene>
<dbReference type="CDD" id="cd06583">
    <property type="entry name" value="PGRP"/>
    <property type="match status" value="1"/>
</dbReference>
<keyword evidence="12" id="KW-1185">Reference proteome</keyword>
<evidence type="ECO:0000256" key="8">
    <source>
        <dbReference type="SAM" id="SignalP"/>
    </source>
</evidence>
<keyword evidence="4 6" id="KW-0391">Immunity</keyword>
<evidence type="ECO:0000313" key="11">
    <source>
        <dbReference type="EnsemblMetazoa" id="XP_001605218"/>
    </source>
</evidence>
<dbReference type="SMART" id="SM00644">
    <property type="entry name" value="Ami_2"/>
    <property type="match status" value="1"/>
</dbReference>
<dbReference type="Pfam" id="PF01510">
    <property type="entry name" value="Amidase_2"/>
    <property type="match status" value="1"/>
</dbReference>
<dbReference type="AlphaFoldDB" id="A0A7M7G5T1"/>
<evidence type="ECO:0000256" key="5">
    <source>
        <dbReference type="ARBA" id="ARBA00023157"/>
    </source>
</evidence>
<evidence type="ECO:0000256" key="7">
    <source>
        <dbReference type="PIRSR" id="PIRSR037945-1"/>
    </source>
</evidence>
<keyword evidence="3 8" id="KW-0732">Signal</keyword>
<feature type="domain" description="Peptidoglycan recognition protein family" evidence="10">
    <location>
        <begin position="31"/>
        <end position="175"/>
    </location>
</feature>
<name>A0A7M7G5T1_NASVI</name>
<dbReference type="OMA" id="ICTEGRF"/>
<dbReference type="Proteomes" id="UP000002358">
    <property type="component" value="Chromosome 5"/>
</dbReference>
<evidence type="ECO:0000256" key="3">
    <source>
        <dbReference type="ARBA" id="ARBA00022729"/>
    </source>
</evidence>
<dbReference type="FunCoup" id="A0A7M7G5T1">
    <property type="interactions" value="54"/>
</dbReference>
<organism evidence="11 12">
    <name type="scientific">Nasonia vitripennis</name>
    <name type="common">Parasitic wasp</name>
    <dbReference type="NCBI Taxonomy" id="7425"/>
    <lineage>
        <taxon>Eukaryota</taxon>
        <taxon>Metazoa</taxon>
        <taxon>Ecdysozoa</taxon>
        <taxon>Arthropoda</taxon>
        <taxon>Hexapoda</taxon>
        <taxon>Insecta</taxon>
        <taxon>Pterygota</taxon>
        <taxon>Neoptera</taxon>
        <taxon>Endopterygota</taxon>
        <taxon>Hymenoptera</taxon>
        <taxon>Apocrita</taxon>
        <taxon>Proctotrupomorpha</taxon>
        <taxon>Chalcidoidea</taxon>
        <taxon>Pteromalidae</taxon>
        <taxon>Pteromalinae</taxon>
        <taxon>Nasonia</taxon>
    </lineage>
</organism>
<dbReference type="EnsemblMetazoa" id="XM_001605168">
    <property type="protein sequence ID" value="XP_001605218"/>
    <property type="gene ID" value="LOC100121609"/>
</dbReference>
<dbReference type="InParanoid" id="A0A7M7G5T1"/>
<dbReference type="SUPFAM" id="SSF55846">
    <property type="entry name" value="N-acetylmuramoyl-L-alanine amidase-like"/>
    <property type="match status" value="1"/>
</dbReference>
<feature type="signal peptide" evidence="8">
    <location>
        <begin position="1"/>
        <end position="20"/>
    </location>
</feature>
<dbReference type="InterPro" id="IPR006619">
    <property type="entry name" value="PGRP_domain_met/bac"/>
</dbReference>
<dbReference type="OrthoDB" id="10001926at2759"/>
<dbReference type="SMR" id="A0A7M7G5T1"/>
<evidence type="ECO:0000256" key="2">
    <source>
        <dbReference type="ARBA" id="ARBA00022588"/>
    </source>
</evidence>
<reference evidence="11" key="1">
    <citation type="submission" date="2021-01" db="UniProtKB">
        <authorList>
            <consortium name="EnsemblMetazoa"/>
        </authorList>
    </citation>
    <scope>IDENTIFICATION</scope>
</reference>
<keyword evidence="2 6" id="KW-0399">Innate immunity</keyword>
<dbReference type="InterPro" id="IPR002502">
    <property type="entry name" value="Amidase_domain"/>
</dbReference>
<dbReference type="PANTHER" id="PTHR11022:SF41">
    <property type="entry name" value="PEPTIDOGLYCAN-RECOGNITION PROTEIN LC-RELATED"/>
    <property type="match status" value="1"/>
</dbReference>
<dbReference type="FunFam" id="3.40.80.10:FF:000001">
    <property type="entry name" value="Peptidoglycan recognition protein 1"/>
    <property type="match status" value="1"/>
</dbReference>
<dbReference type="PIRSF" id="PIRSF037945">
    <property type="entry name" value="PGRPs"/>
    <property type="match status" value="1"/>
</dbReference>
<evidence type="ECO:0000256" key="6">
    <source>
        <dbReference type="PIRNR" id="PIRNR037945"/>
    </source>
</evidence>
<dbReference type="SMART" id="SM00701">
    <property type="entry name" value="PGRP"/>
    <property type="match status" value="1"/>
</dbReference>
<evidence type="ECO:0000259" key="9">
    <source>
        <dbReference type="SMART" id="SM00644"/>
    </source>
</evidence>
<dbReference type="GO" id="GO:0045087">
    <property type="term" value="P:innate immune response"/>
    <property type="evidence" value="ECO:0007669"/>
    <property type="project" value="UniProtKB-KW"/>
</dbReference>
<evidence type="ECO:0000256" key="1">
    <source>
        <dbReference type="ARBA" id="ARBA00007553"/>
    </source>
</evidence>
<evidence type="ECO:0000259" key="10">
    <source>
        <dbReference type="SMART" id="SM00701"/>
    </source>
</evidence>
<feature type="disulfide bond" evidence="7">
    <location>
        <begin position="69"/>
        <end position="75"/>
    </location>
</feature>
<sequence>MRFSSLLLLLLLASAPATRGKSLPDNSVDDPGIIRRADWGARQPKGPLAPLAVEPPPYVIVHHAASDTCTSRAICQARLRSFQDYHMNTKKWSDIGYNFLVGEDGNVYEGRGWGKAGAHAKTYNDKSIGICVIGNYENRSPNSAATEAVKSLISHGVSLGKINKAYSLIGHRQASPTSCPGNKLYQLVQTWPNWVKSP</sequence>
<dbReference type="InterPro" id="IPR017331">
    <property type="entry name" value="Peptidoglycan_recognition"/>
</dbReference>
<comment type="similarity">
    <text evidence="1 6">Belongs to the N-acetylmuramoyl-L-alanine amidase 2 family.</text>
</comment>
<accession>A0A7M7G5T1</accession>
<feature type="chain" id="PRO_5029698972" description="Peptidoglycan-recognition protein" evidence="8">
    <location>
        <begin position="21"/>
        <end position="198"/>
    </location>
</feature>
<dbReference type="PANTHER" id="PTHR11022">
    <property type="entry name" value="PEPTIDOGLYCAN RECOGNITION PROTEIN"/>
    <property type="match status" value="1"/>
</dbReference>
<evidence type="ECO:0000256" key="4">
    <source>
        <dbReference type="ARBA" id="ARBA00022859"/>
    </source>
</evidence>
<dbReference type="InterPro" id="IPR036505">
    <property type="entry name" value="Amidase/PGRP_sf"/>
</dbReference>
<dbReference type="KEGG" id="nvi:100121609"/>
<dbReference type="GO" id="GO:0008270">
    <property type="term" value="F:zinc ion binding"/>
    <property type="evidence" value="ECO:0007669"/>
    <property type="project" value="InterPro"/>
</dbReference>
<feature type="domain" description="N-acetylmuramoyl-L-alanine amidase" evidence="9">
    <location>
        <begin position="41"/>
        <end position="181"/>
    </location>
</feature>
<dbReference type="GO" id="GO:0042834">
    <property type="term" value="F:peptidoglycan binding"/>
    <property type="evidence" value="ECO:0007669"/>
    <property type="project" value="InterPro"/>
</dbReference>
<dbReference type="GO" id="GO:0008745">
    <property type="term" value="F:N-acetylmuramoyl-L-alanine amidase activity"/>
    <property type="evidence" value="ECO:0007669"/>
    <property type="project" value="InterPro"/>
</dbReference>